<organism evidence="2 3">
    <name type="scientific">Cercophora newfieldiana</name>
    <dbReference type="NCBI Taxonomy" id="92897"/>
    <lineage>
        <taxon>Eukaryota</taxon>
        <taxon>Fungi</taxon>
        <taxon>Dikarya</taxon>
        <taxon>Ascomycota</taxon>
        <taxon>Pezizomycotina</taxon>
        <taxon>Sordariomycetes</taxon>
        <taxon>Sordariomycetidae</taxon>
        <taxon>Sordariales</taxon>
        <taxon>Lasiosphaeriaceae</taxon>
        <taxon>Cercophora</taxon>
    </lineage>
</organism>
<gene>
    <name evidence="2" type="ORF">B0T16DRAFT_245812</name>
</gene>
<reference evidence="2" key="1">
    <citation type="submission" date="2023-06" db="EMBL/GenBank/DDBJ databases">
        <title>Genome-scale phylogeny and comparative genomics of the fungal order Sordariales.</title>
        <authorList>
            <consortium name="Lawrence Berkeley National Laboratory"/>
            <person name="Hensen N."/>
            <person name="Bonometti L."/>
            <person name="Westerberg I."/>
            <person name="Brannstrom I.O."/>
            <person name="Guillou S."/>
            <person name="Cros-Aarteil S."/>
            <person name="Calhoun S."/>
            <person name="Haridas S."/>
            <person name="Kuo A."/>
            <person name="Mondo S."/>
            <person name="Pangilinan J."/>
            <person name="Riley R."/>
            <person name="Labutti K."/>
            <person name="Andreopoulos B."/>
            <person name="Lipzen A."/>
            <person name="Chen C."/>
            <person name="Yanf M."/>
            <person name="Daum C."/>
            <person name="Ng V."/>
            <person name="Clum A."/>
            <person name="Steindorff A."/>
            <person name="Ohm R."/>
            <person name="Martin F."/>
            <person name="Silar P."/>
            <person name="Natvig D."/>
            <person name="Lalanne C."/>
            <person name="Gautier V."/>
            <person name="Ament-Velasquez S.L."/>
            <person name="Kruys A."/>
            <person name="Hutchinson M.I."/>
            <person name="Powell A.J."/>
            <person name="Barry K."/>
            <person name="Miller A.N."/>
            <person name="Grigoriev I.V."/>
            <person name="Debuchy R."/>
            <person name="Gladieux P."/>
            <person name="Thoren M.H."/>
            <person name="Johannesson H."/>
        </authorList>
    </citation>
    <scope>NUCLEOTIDE SEQUENCE</scope>
    <source>
        <strain evidence="2">SMH2532-1</strain>
    </source>
</reference>
<sequence length="68" mass="7310">MTDDLTDGSLVPCYPPTRSPTVPGPIHATQYTAFDNGPCRCQPVLTRARSQSTARHPSRAVLATGKRS</sequence>
<evidence type="ECO:0000256" key="1">
    <source>
        <dbReference type="SAM" id="MobiDB-lite"/>
    </source>
</evidence>
<evidence type="ECO:0000313" key="3">
    <source>
        <dbReference type="Proteomes" id="UP001174936"/>
    </source>
</evidence>
<protein>
    <submittedName>
        <fullName evidence="2">Uncharacterized protein</fullName>
    </submittedName>
</protein>
<evidence type="ECO:0000313" key="2">
    <source>
        <dbReference type="EMBL" id="KAK0639575.1"/>
    </source>
</evidence>
<accession>A0AA40CIG3</accession>
<feature type="region of interest" description="Disordered" evidence="1">
    <location>
        <begin position="48"/>
        <end position="68"/>
    </location>
</feature>
<feature type="region of interest" description="Disordered" evidence="1">
    <location>
        <begin position="1"/>
        <end position="25"/>
    </location>
</feature>
<proteinExistence type="predicted"/>
<keyword evidence="3" id="KW-1185">Reference proteome</keyword>
<dbReference type="Proteomes" id="UP001174936">
    <property type="component" value="Unassembled WGS sequence"/>
</dbReference>
<dbReference type="AlphaFoldDB" id="A0AA40CIG3"/>
<dbReference type="EMBL" id="JAULSV010000007">
    <property type="protein sequence ID" value="KAK0639575.1"/>
    <property type="molecule type" value="Genomic_DNA"/>
</dbReference>
<comment type="caution">
    <text evidence="2">The sequence shown here is derived from an EMBL/GenBank/DDBJ whole genome shotgun (WGS) entry which is preliminary data.</text>
</comment>
<name>A0AA40CIG3_9PEZI</name>